<feature type="region of interest" description="Disordered" evidence="2">
    <location>
        <begin position="1"/>
        <end position="33"/>
    </location>
</feature>
<keyword evidence="5" id="KW-1185">Reference proteome</keyword>
<dbReference type="PANTHER" id="PTHR46055">
    <property type="entry name" value="CIRCADIAN LOCOMOTER OUTPUT CYCLES PROTEIN KAPUT"/>
    <property type="match status" value="1"/>
</dbReference>
<proteinExistence type="predicted"/>
<dbReference type="InterPro" id="IPR011598">
    <property type="entry name" value="bHLH_dom"/>
</dbReference>
<dbReference type="GO" id="GO:0046983">
    <property type="term" value="F:protein dimerization activity"/>
    <property type="evidence" value="ECO:0007669"/>
    <property type="project" value="InterPro"/>
</dbReference>
<dbReference type="OrthoDB" id="411251at2759"/>
<dbReference type="InterPro" id="IPR047230">
    <property type="entry name" value="CLOCK-like"/>
</dbReference>
<dbReference type="GO" id="GO:1990513">
    <property type="term" value="C:CLOCK-BMAL transcription complex"/>
    <property type="evidence" value="ECO:0007669"/>
    <property type="project" value="TreeGrafter"/>
</dbReference>
<dbReference type="GO" id="GO:0032922">
    <property type="term" value="P:circadian regulation of gene expression"/>
    <property type="evidence" value="ECO:0007669"/>
    <property type="project" value="InterPro"/>
</dbReference>
<dbReference type="GO" id="GO:0000981">
    <property type="term" value="F:DNA-binding transcription factor activity, RNA polymerase II-specific"/>
    <property type="evidence" value="ECO:0007669"/>
    <property type="project" value="InterPro"/>
</dbReference>
<dbReference type="Proteomes" id="UP000271098">
    <property type="component" value="Unassembled WGS sequence"/>
</dbReference>
<accession>A0A183D1K1</accession>
<dbReference type="Pfam" id="PF00010">
    <property type="entry name" value="HLH"/>
    <property type="match status" value="1"/>
</dbReference>
<gene>
    <name evidence="4" type="ORF">GPUH_LOCUS2592</name>
</gene>
<dbReference type="PANTHER" id="PTHR46055:SF3">
    <property type="entry name" value="CIRCADIAN LOCOMOTER OUTPUT CYCLES PROTEIN KAPUT"/>
    <property type="match status" value="1"/>
</dbReference>
<reference evidence="6" key="1">
    <citation type="submission" date="2016-06" db="UniProtKB">
        <authorList>
            <consortium name="WormBaseParasite"/>
        </authorList>
    </citation>
    <scope>IDENTIFICATION</scope>
</reference>
<evidence type="ECO:0000313" key="4">
    <source>
        <dbReference type="EMBL" id="VDK35292.1"/>
    </source>
</evidence>
<evidence type="ECO:0000313" key="5">
    <source>
        <dbReference type="Proteomes" id="UP000271098"/>
    </source>
</evidence>
<dbReference type="AlphaFoldDB" id="A0A183D1K1"/>
<dbReference type="PROSITE" id="PS50888">
    <property type="entry name" value="BHLH"/>
    <property type="match status" value="1"/>
</dbReference>
<dbReference type="SMART" id="SM00353">
    <property type="entry name" value="HLH"/>
    <property type="match status" value="1"/>
</dbReference>
<feature type="compositionally biased region" description="Polar residues" evidence="2">
    <location>
        <begin position="1"/>
        <end position="11"/>
    </location>
</feature>
<evidence type="ECO:0000256" key="1">
    <source>
        <dbReference type="ARBA" id="ARBA00023242"/>
    </source>
</evidence>
<evidence type="ECO:0000259" key="3">
    <source>
        <dbReference type="PROSITE" id="PS50888"/>
    </source>
</evidence>
<reference evidence="4 5" key="2">
    <citation type="submission" date="2018-11" db="EMBL/GenBank/DDBJ databases">
        <authorList>
            <consortium name="Pathogen Informatics"/>
        </authorList>
    </citation>
    <scope>NUCLEOTIDE SEQUENCE [LARGE SCALE GENOMIC DNA]</scope>
</reference>
<evidence type="ECO:0000256" key="2">
    <source>
        <dbReference type="SAM" id="MobiDB-lite"/>
    </source>
</evidence>
<dbReference type="WBParaSite" id="GPUH_0000259701-mRNA-1">
    <property type="protein sequence ID" value="GPUH_0000259701-mRNA-1"/>
    <property type="gene ID" value="GPUH_0000259701"/>
</dbReference>
<dbReference type="SUPFAM" id="SSF47459">
    <property type="entry name" value="HLH, helix-loop-helix DNA-binding domain"/>
    <property type="match status" value="1"/>
</dbReference>
<protein>
    <submittedName>
        <fullName evidence="6">BHLH domain-containing protein</fullName>
    </submittedName>
</protein>
<feature type="domain" description="BHLH" evidence="3">
    <location>
        <begin position="21"/>
        <end position="71"/>
    </location>
</feature>
<dbReference type="GO" id="GO:0000978">
    <property type="term" value="F:RNA polymerase II cis-regulatory region sequence-specific DNA binding"/>
    <property type="evidence" value="ECO:0007669"/>
    <property type="project" value="TreeGrafter"/>
</dbReference>
<dbReference type="Gene3D" id="4.10.280.10">
    <property type="entry name" value="Helix-loop-helix DNA-binding domain"/>
    <property type="match status" value="1"/>
</dbReference>
<keyword evidence="1" id="KW-0539">Nucleus</keyword>
<organism evidence="6">
    <name type="scientific">Gongylonema pulchrum</name>
    <dbReference type="NCBI Taxonomy" id="637853"/>
    <lineage>
        <taxon>Eukaryota</taxon>
        <taxon>Metazoa</taxon>
        <taxon>Ecdysozoa</taxon>
        <taxon>Nematoda</taxon>
        <taxon>Chromadorea</taxon>
        <taxon>Rhabditida</taxon>
        <taxon>Spirurina</taxon>
        <taxon>Spiruromorpha</taxon>
        <taxon>Spiruroidea</taxon>
        <taxon>Gongylonematidae</taxon>
        <taxon>Gongylonema</taxon>
    </lineage>
</organism>
<dbReference type="InterPro" id="IPR036638">
    <property type="entry name" value="HLH_DNA-bd_sf"/>
</dbReference>
<evidence type="ECO:0000313" key="6">
    <source>
        <dbReference type="WBParaSite" id="GPUH_0000259701-mRNA-1"/>
    </source>
</evidence>
<name>A0A183D1K1_9BILA</name>
<sequence>MAETSSGYSDNKPTTSTESRSKRKTRNESEKRRRDAFNRLIGELTGLVAGDERRMDKSTVLKCAIDFLKQRNRWFYFLDAKPGSFTILLLLCIFV</sequence>
<dbReference type="EMBL" id="UYRT01003998">
    <property type="protein sequence ID" value="VDK35292.1"/>
    <property type="molecule type" value="Genomic_DNA"/>
</dbReference>